<evidence type="ECO:0000313" key="2">
    <source>
        <dbReference type="Proteomes" id="UP001430755"/>
    </source>
</evidence>
<keyword evidence="2" id="KW-1185">Reference proteome</keyword>
<organism evidence="1 2">
    <name type="scientific">Adlercreutzia faecimuris</name>
    <dbReference type="NCBI Taxonomy" id="2897341"/>
    <lineage>
        <taxon>Bacteria</taxon>
        <taxon>Bacillati</taxon>
        <taxon>Actinomycetota</taxon>
        <taxon>Coriobacteriia</taxon>
        <taxon>Eggerthellales</taxon>
        <taxon>Eggerthellaceae</taxon>
        <taxon>Adlercreutzia</taxon>
    </lineage>
</organism>
<accession>A0ABS9WHW1</accession>
<name>A0ABS9WHW1_9ACTN</name>
<gene>
    <name evidence="1" type="ORF">LPT13_08875</name>
</gene>
<reference evidence="1" key="1">
    <citation type="submission" date="2021-11" db="EMBL/GenBank/DDBJ databases">
        <title>A Novel Adlercreutzia Species, isolated from a Allomyrina dichotoma larva feces.</title>
        <authorList>
            <person name="Suh M.K."/>
        </authorList>
    </citation>
    <scope>NUCLEOTIDE SEQUENCE</scope>
    <source>
        <strain evidence="1">JBNU-10</strain>
    </source>
</reference>
<evidence type="ECO:0000313" key="1">
    <source>
        <dbReference type="EMBL" id="MCI2242463.1"/>
    </source>
</evidence>
<dbReference type="RefSeq" id="WP_242165756.1">
    <property type="nucleotide sequence ID" value="NZ_JAJMLW010000003.1"/>
</dbReference>
<dbReference type="Proteomes" id="UP001430755">
    <property type="component" value="Unassembled WGS sequence"/>
</dbReference>
<proteinExistence type="predicted"/>
<protein>
    <submittedName>
        <fullName evidence="1">Helix-turn-helix domain-containing protein</fullName>
    </submittedName>
</protein>
<comment type="caution">
    <text evidence="1">The sequence shown here is derived from an EMBL/GenBank/DDBJ whole genome shotgun (WGS) entry which is preliminary data.</text>
</comment>
<sequence>MQYTYEFELWCGEASWCIAPFNLPGATQGDDVEDACESAADLLRETVRDYLMRGQQPPAARFGNEPEHGGVRVIVSVDASLADVERVTASQAADILGVSRPRITAMLSSGLLDGWKEGRNTYVTLASVKARLAHPQPAGRPRGTTQA</sequence>
<dbReference type="EMBL" id="JAJMLW010000003">
    <property type="protein sequence ID" value="MCI2242463.1"/>
    <property type="molecule type" value="Genomic_DNA"/>
</dbReference>